<keyword evidence="1" id="KW-0460">Magnesium</keyword>
<organism evidence="2 3">
    <name type="scientific">Reticulomyxa filosa</name>
    <dbReference type="NCBI Taxonomy" id="46433"/>
    <lineage>
        <taxon>Eukaryota</taxon>
        <taxon>Sar</taxon>
        <taxon>Rhizaria</taxon>
        <taxon>Retaria</taxon>
        <taxon>Foraminifera</taxon>
        <taxon>Monothalamids</taxon>
        <taxon>Reticulomyxidae</taxon>
        <taxon>Reticulomyxa</taxon>
    </lineage>
</organism>
<dbReference type="OrthoDB" id="410104at2759"/>
<dbReference type="SUPFAM" id="SSF101478">
    <property type="entry name" value="ADP-ribosylglycohydrolase"/>
    <property type="match status" value="1"/>
</dbReference>
<keyword evidence="3" id="KW-1185">Reference proteome</keyword>
<dbReference type="Proteomes" id="UP000023152">
    <property type="component" value="Unassembled WGS sequence"/>
</dbReference>
<keyword evidence="1" id="KW-0479">Metal-binding</keyword>
<evidence type="ECO:0000313" key="2">
    <source>
        <dbReference type="EMBL" id="ETO20928.1"/>
    </source>
</evidence>
<dbReference type="AlphaFoldDB" id="X6N4V5"/>
<evidence type="ECO:0008006" key="4">
    <source>
        <dbReference type="Google" id="ProtNLM"/>
    </source>
</evidence>
<dbReference type="GO" id="GO:0046872">
    <property type="term" value="F:metal ion binding"/>
    <property type="evidence" value="ECO:0007669"/>
    <property type="project" value="UniProtKB-KW"/>
</dbReference>
<reference evidence="2 3" key="1">
    <citation type="journal article" date="2013" name="Curr. Biol.">
        <title>The Genome of the Foraminiferan Reticulomyxa filosa.</title>
        <authorList>
            <person name="Glockner G."/>
            <person name="Hulsmann N."/>
            <person name="Schleicher M."/>
            <person name="Noegel A.A."/>
            <person name="Eichinger L."/>
            <person name="Gallinger C."/>
            <person name="Pawlowski J."/>
            <person name="Sierra R."/>
            <person name="Euteneuer U."/>
            <person name="Pillet L."/>
            <person name="Moustafa A."/>
            <person name="Platzer M."/>
            <person name="Groth M."/>
            <person name="Szafranski K."/>
            <person name="Schliwa M."/>
        </authorList>
    </citation>
    <scope>NUCLEOTIDE SEQUENCE [LARGE SCALE GENOMIC DNA]</scope>
</reference>
<proteinExistence type="predicted"/>
<name>X6N4V5_RETFI</name>
<sequence>MSHISSNSDLSTAKAEAKNRLVQWLEQQGPPDYRTTVEQNGAFVRITRELDKKRLSEVSDEVIGEWMKECLEWLKSEKREKEEWISLQDGNIEGQSVTDRCVGTLLGVFIGDVLGAPVEGRDHEWIKEDFTCAEGIKYIIPGKHMGVDYLGYRYGMYTDDTLMTLALAQVLAREKGVVDAIKCATHYAQFWKTNPIEHGLPDTAKDVLEVTSLFSYKKKKKE</sequence>
<evidence type="ECO:0000313" key="3">
    <source>
        <dbReference type="Proteomes" id="UP000023152"/>
    </source>
</evidence>
<protein>
    <recommendedName>
        <fullName evidence="4">ADP-ribosylglycohydrolase</fullName>
    </recommendedName>
</protein>
<dbReference type="InterPro" id="IPR036705">
    <property type="entry name" value="Ribosyl_crysJ1_sf"/>
</dbReference>
<comment type="caution">
    <text evidence="2">The sequence shown here is derived from an EMBL/GenBank/DDBJ whole genome shotgun (WGS) entry which is preliminary data.</text>
</comment>
<dbReference type="Gene3D" id="1.10.4080.10">
    <property type="entry name" value="ADP-ribosylation/Crystallin J1"/>
    <property type="match status" value="1"/>
</dbReference>
<accession>X6N4V5</accession>
<feature type="binding site" evidence="1">
    <location>
        <position position="160"/>
    </location>
    <ligand>
        <name>Mg(2+)</name>
        <dbReference type="ChEBI" id="CHEBI:18420"/>
        <label>1</label>
    </ligand>
</feature>
<feature type="binding site" evidence="1">
    <location>
        <position position="159"/>
    </location>
    <ligand>
        <name>Mg(2+)</name>
        <dbReference type="ChEBI" id="CHEBI:18420"/>
        <label>1</label>
    </ligand>
</feature>
<comment type="cofactor">
    <cofactor evidence="1">
        <name>Mg(2+)</name>
        <dbReference type="ChEBI" id="CHEBI:18420"/>
    </cofactor>
    <text evidence="1">Binds 2 magnesium ions per subunit.</text>
</comment>
<evidence type="ECO:0000256" key="1">
    <source>
        <dbReference type="PIRSR" id="PIRSR605502-1"/>
    </source>
</evidence>
<feature type="binding site" evidence="1">
    <location>
        <position position="158"/>
    </location>
    <ligand>
        <name>Mg(2+)</name>
        <dbReference type="ChEBI" id="CHEBI:18420"/>
        <label>1</label>
    </ligand>
</feature>
<dbReference type="EMBL" id="ASPP01012098">
    <property type="protein sequence ID" value="ETO20928.1"/>
    <property type="molecule type" value="Genomic_DNA"/>
</dbReference>
<dbReference type="Pfam" id="PF03747">
    <property type="entry name" value="ADP_ribosyl_GH"/>
    <property type="match status" value="1"/>
</dbReference>
<dbReference type="InterPro" id="IPR005502">
    <property type="entry name" value="Ribosyl_crysJ1"/>
</dbReference>
<gene>
    <name evidence="2" type="ORF">RFI_16276</name>
</gene>